<comment type="subcellular location">
    <subcellularLocation>
        <location evidence="1">Nucleus</location>
    </subcellularLocation>
</comment>
<dbReference type="SMART" id="SM00360">
    <property type="entry name" value="RRM"/>
    <property type="match status" value="1"/>
</dbReference>
<feature type="compositionally biased region" description="Basic and acidic residues" evidence="5">
    <location>
        <begin position="437"/>
        <end position="452"/>
    </location>
</feature>
<dbReference type="GO" id="GO:0005634">
    <property type="term" value="C:nucleus"/>
    <property type="evidence" value="ECO:0007669"/>
    <property type="project" value="UniProtKB-SubCell"/>
</dbReference>
<feature type="compositionally biased region" description="Basic and acidic residues" evidence="5">
    <location>
        <begin position="459"/>
        <end position="485"/>
    </location>
</feature>
<reference evidence="7" key="2">
    <citation type="submission" date="2020-10" db="EMBL/GenBank/DDBJ databases">
        <authorList>
            <person name="Scholz U."/>
            <person name="Mascher M."/>
            <person name="Fiebig A."/>
        </authorList>
    </citation>
    <scope>NUCLEOTIDE SEQUENCE [LARGE SCALE GENOMIC DNA]</scope>
    <source>
        <strain evidence="7">cv. Morex</strain>
    </source>
</reference>
<accession>A0A8I7B721</accession>
<dbReference type="Proteomes" id="UP000011116">
    <property type="component" value="Chromosome 4H"/>
</dbReference>
<protein>
    <recommendedName>
        <fullName evidence="6">RRM domain-containing protein</fullName>
    </recommendedName>
</protein>
<dbReference type="EnsemblPlants" id="HORVU.MOREX.r3.4HG0358240.1">
    <property type="protein sequence ID" value="HORVU.MOREX.r3.4HG0358240.1"/>
    <property type="gene ID" value="HORVU.MOREX.r3.4HG0358240"/>
</dbReference>
<feature type="compositionally biased region" description="Basic and acidic residues" evidence="5">
    <location>
        <begin position="308"/>
        <end position="323"/>
    </location>
</feature>
<feature type="compositionally biased region" description="Basic and acidic residues" evidence="5">
    <location>
        <begin position="681"/>
        <end position="718"/>
    </location>
</feature>
<proteinExistence type="predicted"/>
<dbReference type="PANTHER" id="PTHR48039">
    <property type="entry name" value="RNA-BINDING MOTIF PROTEIN 14B"/>
    <property type="match status" value="1"/>
</dbReference>
<dbReference type="Pfam" id="PF00076">
    <property type="entry name" value="RRM_1"/>
    <property type="match status" value="1"/>
</dbReference>
<dbReference type="AlphaFoldDB" id="A0A8I7B721"/>
<feature type="compositionally biased region" description="Basic and acidic residues" evidence="5">
    <location>
        <begin position="727"/>
        <end position="849"/>
    </location>
</feature>
<evidence type="ECO:0000256" key="3">
    <source>
        <dbReference type="ARBA" id="ARBA00023242"/>
    </source>
</evidence>
<feature type="compositionally biased region" description="Basic and acidic residues" evidence="5">
    <location>
        <begin position="287"/>
        <end position="301"/>
    </location>
</feature>
<feature type="region of interest" description="Disordered" evidence="5">
    <location>
        <begin position="112"/>
        <end position="992"/>
    </location>
</feature>
<feature type="compositionally biased region" description="Basic and acidic residues" evidence="5">
    <location>
        <begin position="857"/>
        <end position="945"/>
    </location>
</feature>
<dbReference type="InterPro" id="IPR035979">
    <property type="entry name" value="RBD_domain_sf"/>
</dbReference>
<dbReference type="SMR" id="A0A8I7B721"/>
<dbReference type="Gene3D" id="3.30.70.330">
    <property type="match status" value="1"/>
</dbReference>
<dbReference type="PANTHER" id="PTHR48039:SF1">
    <property type="entry name" value="RNA BINDING MOTIF PROTEIN 14 ISOFORM X1"/>
    <property type="match status" value="1"/>
</dbReference>
<feature type="compositionally biased region" description="Basic and acidic residues" evidence="5">
    <location>
        <begin position="975"/>
        <end position="992"/>
    </location>
</feature>
<feature type="compositionally biased region" description="Basic residues" evidence="5">
    <location>
        <begin position="131"/>
        <end position="155"/>
    </location>
</feature>
<reference evidence="8" key="1">
    <citation type="journal article" date="2012" name="Nature">
        <title>A physical, genetic and functional sequence assembly of the barley genome.</title>
        <authorList>
            <consortium name="The International Barley Genome Sequencing Consortium"/>
            <person name="Mayer K.F."/>
            <person name="Waugh R."/>
            <person name="Brown J.W."/>
            <person name="Schulman A."/>
            <person name="Langridge P."/>
            <person name="Platzer M."/>
            <person name="Fincher G.B."/>
            <person name="Muehlbauer G.J."/>
            <person name="Sato K."/>
            <person name="Close T.J."/>
            <person name="Wise R.P."/>
            <person name="Stein N."/>
        </authorList>
    </citation>
    <scope>NUCLEOTIDE SEQUENCE [LARGE SCALE GENOMIC DNA]</scope>
    <source>
        <strain evidence="8">cv. Morex</strain>
    </source>
</reference>
<evidence type="ECO:0000256" key="1">
    <source>
        <dbReference type="ARBA" id="ARBA00004123"/>
    </source>
</evidence>
<keyword evidence="3" id="KW-0539">Nucleus</keyword>
<keyword evidence="8" id="KW-1185">Reference proteome</keyword>
<dbReference type="PROSITE" id="PS50102">
    <property type="entry name" value="RRM"/>
    <property type="match status" value="1"/>
</dbReference>
<feature type="region of interest" description="Disordered" evidence="5">
    <location>
        <begin position="1"/>
        <end position="35"/>
    </location>
</feature>
<name>A0A8I7B721_HORVV</name>
<feature type="compositionally biased region" description="Basic and acidic residues" evidence="5">
    <location>
        <begin position="208"/>
        <end position="221"/>
    </location>
</feature>
<feature type="compositionally biased region" description="Basic and acidic residues" evidence="5">
    <location>
        <begin position="497"/>
        <end position="551"/>
    </location>
</feature>
<dbReference type="InterPro" id="IPR012677">
    <property type="entry name" value="Nucleotide-bd_a/b_plait_sf"/>
</dbReference>
<evidence type="ECO:0000313" key="8">
    <source>
        <dbReference type="Proteomes" id="UP000011116"/>
    </source>
</evidence>
<organism evidence="7 8">
    <name type="scientific">Hordeum vulgare subsp. vulgare</name>
    <name type="common">Domesticated barley</name>
    <dbReference type="NCBI Taxonomy" id="112509"/>
    <lineage>
        <taxon>Eukaryota</taxon>
        <taxon>Viridiplantae</taxon>
        <taxon>Streptophyta</taxon>
        <taxon>Embryophyta</taxon>
        <taxon>Tracheophyta</taxon>
        <taxon>Spermatophyta</taxon>
        <taxon>Magnoliopsida</taxon>
        <taxon>Liliopsida</taxon>
        <taxon>Poales</taxon>
        <taxon>Poaceae</taxon>
        <taxon>BOP clade</taxon>
        <taxon>Pooideae</taxon>
        <taxon>Triticodae</taxon>
        <taxon>Triticeae</taxon>
        <taxon>Hordeinae</taxon>
        <taxon>Hordeum</taxon>
    </lineage>
</organism>
<evidence type="ECO:0000313" key="7">
    <source>
        <dbReference type="EnsemblPlants" id="HORVU.MOREX.r3.4HG0358240.1"/>
    </source>
</evidence>
<evidence type="ECO:0000256" key="5">
    <source>
        <dbReference type="SAM" id="MobiDB-lite"/>
    </source>
</evidence>
<keyword evidence="2 4" id="KW-0694">RNA-binding</keyword>
<feature type="compositionally biased region" description="Basic and acidic residues" evidence="5">
    <location>
        <begin position="561"/>
        <end position="644"/>
    </location>
</feature>
<evidence type="ECO:0000256" key="4">
    <source>
        <dbReference type="PROSITE-ProRule" id="PRU00176"/>
    </source>
</evidence>
<feature type="compositionally biased region" description="Basic and acidic residues" evidence="5">
    <location>
        <begin position="361"/>
        <end position="377"/>
    </location>
</feature>
<dbReference type="InterPro" id="IPR051945">
    <property type="entry name" value="RRM_MRD1_RNA_proc_ribogen"/>
</dbReference>
<feature type="compositionally biased region" description="Basic and acidic residues" evidence="5">
    <location>
        <begin position="246"/>
        <end position="255"/>
    </location>
</feature>
<dbReference type="SUPFAM" id="SSF54928">
    <property type="entry name" value="RNA-binding domain, RBD"/>
    <property type="match status" value="1"/>
</dbReference>
<sequence length="992" mass="113363">MARSRSPKGEGDSRRRSPPRRSSGEQGGRKEQGPVSLLVRNIPHNCRSEDLRVPFEKFGPVWDVHMPKDYYSGEPKGFAFIEFSDPHDASEAQYHMNSKLFCGREIKVVPATAKRKRPEDMRRQTGVRVHSGSKRRHLSRHGRSRSRSHSRSPRHGGRDRSRSHSPAPRRRGDYSASPKRKEECQAKSSGQSKEHDNDKKLGPCTPGDRSEHHDTDNDSNERQATPDYSAVPKRKEECQTKSPKQPNEHDVDKKCVSFSPDKNNCRDADNGHNERDDYSTSSKKKGERLARSPRLSKEHGKDKKQRSYSRDDRSDCRDADNGFKESPATTDGKGSSPHQKSPRSSSGSHSRRRDAYSAPPKGKEERREQSPRQSKEHDKHRKWRSNTPDDRNDCRHVDHSHNDSNLHVDRKPVTPDGEGSHACRRSPRPSSGSHSRRRDDCSASPKRKEARWAKSPKQSTEHEDENRRSCSPDDINGRHNSVDCYKKKRDGYSASPKIKECRLESPQPTKEREDKKRSYAPDDGIDRTDADNGYNERRAGPDCASQKRMEKPSQANSQSQSKEHDNDKKHRSYTHIDGKELRDAHNGSKERRKDDSAAGKRKEERQASLPRQSKEYDEHKKSGSYTRDNRNDYRDADNGSKEQKNYPAAGKRKEEHQASLPRQSKEHDEHKKRGSYTCGNRNEHRDADNGSKEQKDYSAAGKRKEEHQASLPRQSKEHGAHKKRGSYTRDDRNDLRGADKGSKERKDYPAAGKRKEEHQASLPRQSKEHDEHKKRGSYTRDDRNDLRDADNSSKERKDYAAAGMRKEERQASLPRQSKEHDEHKGRGSYTRNDRDDPRDVDNGSKESRNDYSAAQKGTEDHRAKSSRQSEEHDNDNKRGSYTVDDRSHHCDADNGSREKRGDFSDSGQRKEEYRGKSLRQLKEHGDNKKRGSDTPADRNDLRDVDNGCNEKLATHGGSPCPGQRSPLPSCGSGSRSEDKTLLDATTDRIMEM</sequence>
<feature type="compositionally biased region" description="Basic and acidic residues" evidence="5">
    <location>
        <begin position="387"/>
        <end position="421"/>
    </location>
</feature>
<reference evidence="7" key="3">
    <citation type="submission" date="2022-01" db="UniProtKB">
        <authorList>
            <consortium name="EnsemblPlants"/>
        </authorList>
    </citation>
    <scope>IDENTIFICATION</scope>
    <source>
        <strain evidence="7">subsp. vulgare</strain>
    </source>
</reference>
<feature type="compositionally biased region" description="Basic and acidic residues" evidence="5">
    <location>
        <begin position="263"/>
        <end position="278"/>
    </location>
</feature>
<feature type="domain" description="RRM" evidence="6">
    <location>
        <begin position="35"/>
        <end position="113"/>
    </location>
</feature>
<feature type="compositionally biased region" description="Basic and acidic residues" evidence="5">
    <location>
        <begin position="651"/>
        <end position="671"/>
    </location>
</feature>
<dbReference type="GO" id="GO:0003723">
    <property type="term" value="F:RNA binding"/>
    <property type="evidence" value="ECO:0007669"/>
    <property type="project" value="UniProtKB-UniRule"/>
</dbReference>
<feature type="compositionally biased region" description="Low complexity" evidence="5">
    <location>
        <begin position="334"/>
        <end position="348"/>
    </location>
</feature>
<evidence type="ECO:0000256" key="2">
    <source>
        <dbReference type="ARBA" id="ARBA00022884"/>
    </source>
</evidence>
<evidence type="ECO:0000259" key="6">
    <source>
        <dbReference type="PROSITE" id="PS50102"/>
    </source>
</evidence>
<dbReference type="InterPro" id="IPR000504">
    <property type="entry name" value="RRM_dom"/>
</dbReference>
<feature type="compositionally biased region" description="Basic and acidic residues" evidence="5">
    <location>
        <begin position="192"/>
        <end position="201"/>
    </location>
</feature>
<dbReference type="Gramene" id="HORVU.MOREX.r3.4HG0358240.1">
    <property type="protein sequence ID" value="HORVU.MOREX.r3.4HG0358240.1"/>
    <property type="gene ID" value="HORVU.MOREX.r3.4HG0358240"/>
</dbReference>